<dbReference type="EMBL" id="FQVN01000013">
    <property type="protein sequence ID" value="SHG73967.1"/>
    <property type="molecule type" value="Genomic_DNA"/>
</dbReference>
<gene>
    <name evidence="2" type="ORF">SAMN05444320_11342</name>
</gene>
<evidence type="ECO:0000313" key="2">
    <source>
        <dbReference type="EMBL" id="SHG73967.1"/>
    </source>
</evidence>
<dbReference type="Proteomes" id="UP000184501">
    <property type="component" value="Unassembled WGS sequence"/>
</dbReference>
<accession>A0A1M5M9K0</accession>
<keyword evidence="3" id="KW-1185">Reference proteome</keyword>
<reference evidence="2 3" key="1">
    <citation type="submission" date="2016-11" db="EMBL/GenBank/DDBJ databases">
        <authorList>
            <person name="Jaros S."/>
            <person name="Januszkiewicz K."/>
            <person name="Wedrychowicz H."/>
        </authorList>
    </citation>
    <scope>NUCLEOTIDE SEQUENCE [LARGE SCALE GENOMIC DNA]</scope>
    <source>
        <strain evidence="2 3">DSM 44523</strain>
    </source>
</reference>
<name>A0A1M5M9K0_STRHI</name>
<evidence type="ECO:0000256" key="1">
    <source>
        <dbReference type="SAM" id="MobiDB-lite"/>
    </source>
</evidence>
<dbReference type="AlphaFoldDB" id="A0A1M5M9K0"/>
<evidence type="ECO:0000313" key="3">
    <source>
        <dbReference type="Proteomes" id="UP000184501"/>
    </source>
</evidence>
<dbReference type="RefSeq" id="WP_143174440.1">
    <property type="nucleotide sequence ID" value="NZ_FQVN01000013.1"/>
</dbReference>
<proteinExistence type="predicted"/>
<sequence length="411" mass="47203">MTVTDSQPIAVVDLISALDALIDSGDRDQAKKRAAHLIERADLRDLLLIHRCAHVLDRRPRTAVAILRDAWKRSNEHARHVIAAMARVDRRPLRTTTNPDRAPRWTRDTHYQAPRDVNTDTIYTGSSEQRDEIHARTRTTGESASAAAVRLADAYRVRCEYEDTHADENEGWEDHELAGYQLDYVRANVPPLRGLTCVSCWMERPDSDNRRTPDDGLCAPCRDDGRPGIPASNNPVAARCAYLTRTYRTAGLVLLRRYWRDATDTDRAQIQKWTAQHLPRRFAPTRDNLPQRRHHPKDERDLIARLNHTRQLQPTHARSVVSREWKRATPRGRQVIQLWMERHGDTLHRPSTITTWLPEPPAVCQGCGKEGRYRRATGRPEGRYLRRDLCVDCRRPHPQPRPIPTALTLAA</sequence>
<feature type="region of interest" description="Disordered" evidence="1">
    <location>
        <begin position="118"/>
        <end position="141"/>
    </location>
</feature>
<organism evidence="2 3">
    <name type="scientific">Streptoalloteichus hindustanus</name>
    <dbReference type="NCBI Taxonomy" id="2017"/>
    <lineage>
        <taxon>Bacteria</taxon>
        <taxon>Bacillati</taxon>
        <taxon>Actinomycetota</taxon>
        <taxon>Actinomycetes</taxon>
        <taxon>Pseudonocardiales</taxon>
        <taxon>Pseudonocardiaceae</taxon>
        <taxon>Streptoalloteichus</taxon>
    </lineage>
</organism>
<dbReference type="OrthoDB" id="4568218at2"/>
<protein>
    <submittedName>
        <fullName evidence="2">Uncharacterized protein</fullName>
    </submittedName>
</protein>